<dbReference type="Pfam" id="PF11181">
    <property type="entry name" value="YflT"/>
    <property type="match status" value="1"/>
</dbReference>
<organism evidence="2 3">
    <name type="scientific">Paenibacillus aurantius</name>
    <dbReference type="NCBI Taxonomy" id="2918900"/>
    <lineage>
        <taxon>Bacteria</taxon>
        <taxon>Bacillati</taxon>
        <taxon>Bacillota</taxon>
        <taxon>Bacilli</taxon>
        <taxon>Bacillales</taxon>
        <taxon>Paenibacillaceae</taxon>
        <taxon>Paenibacillus</taxon>
    </lineage>
</organism>
<protein>
    <submittedName>
        <fullName evidence="2">General stress protein</fullName>
    </submittedName>
</protein>
<sequence>MITRVRTVGDAEAARSAVTELSFNGYAKENIHILAHDERSTDRLNESNGTEDIGFIEEGFLTAVANLFRSRGEELRTKMMSLGVSAKDAALLEKELDHGRIVVIGWGGNMKFDHEKGDPNIVYTPALETMGSRPL</sequence>
<feature type="domain" description="General stress protein 17M-like" evidence="1">
    <location>
        <begin position="5"/>
        <end position="99"/>
    </location>
</feature>
<keyword evidence="3" id="KW-1185">Reference proteome</keyword>
<dbReference type="KEGG" id="paun:MJA45_23475"/>
<dbReference type="InterPro" id="IPR025889">
    <property type="entry name" value="GSP17M-like_dom"/>
</dbReference>
<dbReference type="RefSeq" id="WP_315604321.1">
    <property type="nucleotide sequence ID" value="NZ_CP130318.1"/>
</dbReference>
<name>A0AA96LF96_9BACL</name>
<dbReference type="Proteomes" id="UP001305702">
    <property type="component" value="Chromosome"/>
</dbReference>
<dbReference type="AlphaFoldDB" id="A0AA96LF96"/>
<evidence type="ECO:0000313" key="2">
    <source>
        <dbReference type="EMBL" id="WNQ10547.1"/>
    </source>
</evidence>
<evidence type="ECO:0000259" key="1">
    <source>
        <dbReference type="Pfam" id="PF11181"/>
    </source>
</evidence>
<reference evidence="2 3" key="1">
    <citation type="submission" date="2022-02" db="EMBL/GenBank/DDBJ databases">
        <title>Paenibacillus sp. MBLB1776 Whole Genome Shotgun Sequencing.</title>
        <authorList>
            <person name="Hwang C.Y."/>
            <person name="Cho E.-S."/>
            <person name="Seo M.-J."/>
        </authorList>
    </citation>
    <scope>NUCLEOTIDE SEQUENCE [LARGE SCALE GENOMIC DNA]</scope>
    <source>
        <strain evidence="2 3">MBLB1776</strain>
    </source>
</reference>
<gene>
    <name evidence="2" type="ORF">MJA45_23475</name>
</gene>
<proteinExistence type="predicted"/>
<accession>A0AA96LF96</accession>
<evidence type="ECO:0000313" key="3">
    <source>
        <dbReference type="Proteomes" id="UP001305702"/>
    </source>
</evidence>
<dbReference type="EMBL" id="CP130318">
    <property type="protein sequence ID" value="WNQ10547.1"/>
    <property type="molecule type" value="Genomic_DNA"/>
</dbReference>